<protein>
    <submittedName>
        <fullName evidence="7">Two-component transcriptional response regulator, LuxR family</fullName>
    </submittedName>
</protein>
<organism evidence="7">
    <name type="scientific">hydrothermal vent metagenome</name>
    <dbReference type="NCBI Taxonomy" id="652676"/>
    <lineage>
        <taxon>unclassified sequences</taxon>
        <taxon>metagenomes</taxon>
        <taxon>ecological metagenomes</taxon>
    </lineage>
</organism>
<dbReference type="SUPFAM" id="SSF46894">
    <property type="entry name" value="C-terminal effector domain of the bipartite response regulators"/>
    <property type="match status" value="1"/>
</dbReference>
<dbReference type="CDD" id="cd06170">
    <property type="entry name" value="LuxR_C_like"/>
    <property type="match status" value="1"/>
</dbReference>
<dbReference type="EMBL" id="UOEC01000116">
    <property type="protein sequence ID" value="VAV94194.1"/>
    <property type="molecule type" value="Genomic_DNA"/>
</dbReference>
<evidence type="ECO:0000256" key="2">
    <source>
        <dbReference type="ARBA" id="ARBA00023015"/>
    </source>
</evidence>
<dbReference type="SUPFAM" id="SSF52172">
    <property type="entry name" value="CheY-like"/>
    <property type="match status" value="1"/>
</dbReference>
<dbReference type="Pfam" id="PF00072">
    <property type="entry name" value="Response_reg"/>
    <property type="match status" value="1"/>
</dbReference>
<dbReference type="InterPro" id="IPR011006">
    <property type="entry name" value="CheY-like_superfamily"/>
</dbReference>
<evidence type="ECO:0000259" key="6">
    <source>
        <dbReference type="PROSITE" id="PS50110"/>
    </source>
</evidence>
<dbReference type="Pfam" id="PF00196">
    <property type="entry name" value="GerE"/>
    <property type="match status" value="1"/>
</dbReference>
<evidence type="ECO:0000313" key="7">
    <source>
        <dbReference type="EMBL" id="VAV94194.1"/>
    </source>
</evidence>
<evidence type="ECO:0000259" key="5">
    <source>
        <dbReference type="PROSITE" id="PS50043"/>
    </source>
</evidence>
<feature type="domain" description="Response regulatory" evidence="6">
    <location>
        <begin position="9"/>
        <end position="125"/>
    </location>
</feature>
<dbReference type="SMART" id="SM00448">
    <property type="entry name" value="REC"/>
    <property type="match status" value="1"/>
</dbReference>
<dbReference type="CDD" id="cd17535">
    <property type="entry name" value="REC_NarL-like"/>
    <property type="match status" value="1"/>
</dbReference>
<evidence type="ECO:0000256" key="3">
    <source>
        <dbReference type="ARBA" id="ARBA00023125"/>
    </source>
</evidence>
<keyword evidence="2" id="KW-0805">Transcription regulation</keyword>
<dbReference type="InterPro" id="IPR000792">
    <property type="entry name" value="Tscrpt_reg_LuxR_C"/>
</dbReference>
<sequence>MSETNPTISVLLVDDHPLVTEGIGACLETWDNITIAGTAATGAQAIAKALEVKPDIILMDINLPDMTGLEATRAIKKRLPNARIMILSMHDNREYVVSALEGGASGYILKDVSSAEVATAIEAVYRGGTYFSSEVSKALAGPANIASTDSVLTTREQQIIIELAHGNTNKMIARNLDISERTVETHRKNIKRKLKITSTAGLTRYAMENGLLT</sequence>
<name>A0A3B0RKZ8_9ZZZZ</name>
<evidence type="ECO:0000256" key="4">
    <source>
        <dbReference type="ARBA" id="ARBA00023163"/>
    </source>
</evidence>
<keyword evidence="4" id="KW-0804">Transcription</keyword>
<dbReference type="SMART" id="SM00421">
    <property type="entry name" value="HTH_LUXR"/>
    <property type="match status" value="1"/>
</dbReference>
<proteinExistence type="predicted"/>
<dbReference type="InterPro" id="IPR001789">
    <property type="entry name" value="Sig_transdc_resp-reg_receiver"/>
</dbReference>
<dbReference type="GO" id="GO:0006355">
    <property type="term" value="P:regulation of DNA-templated transcription"/>
    <property type="evidence" value="ECO:0007669"/>
    <property type="project" value="InterPro"/>
</dbReference>
<dbReference type="Gene3D" id="3.40.50.2300">
    <property type="match status" value="1"/>
</dbReference>
<gene>
    <name evidence="7" type="ORF">MNBD_ALPHA08-3</name>
</gene>
<dbReference type="PROSITE" id="PS50043">
    <property type="entry name" value="HTH_LUXR_2"/>
    <property type="match status" value="1"/>
</dbReference>
<evidence type="ECO:0000256" key="1">
    <source>
        <dbReference type="ARBA" id="ARBA00022553"/>
    </source>
</evidence>
<dbReference type="PROSITE" id="PS50110">
    <property type="entry name" value="RESPONSE_REGULATORY"/>
    <property type="match status" value="1"/>
</dbReference>
<keyword evidence="3" id="KW-0238">DNA-binding</keyword>
<accession>A0A3B0RKZ8</accession>
<keyword evidence="1" id="KW-0597">Phosphoprotein</keyword>
<dbReference type="InterPro" id="IPR058245">
    <property type="entry name" value="NreC/VraR/RcsB-like_REC"/>
</dbReference>
<dbReference type="PRINTS" id="PR00038">
    <property type="entry name" value="HTHLUXR"/>
</dbReference>
<reference evidence="7" key="1">
    <citation type="submission" date="2018-06" db="EMBL/GenBank/DDBJ databases">
        <authorList>
            <person name="Zhirakovskaya E."/>
        </authorList>
    </citation>
    <scope>NUCLEOTIDE SEQUENCE</scope>
</reference>
<dbReference type="PANTHER" id="PTHR43214">
    <property type="entry name" value="TWO-COMPONENT RESPONSE REGULATOR"/>
    <property type="match status" value="1"/>
</dbReference>
<dbReference type="AlphaFoldDB" id="A0A3B0RKZ8"/>
<dbReference type="InterPro" id="IPR039420">
    <property type="entry name" value="WalR-like"/>
</dbReference>
<dbReference type="InterPro" id="IPR016032">
    <property type="entry name" value="Sig_transdc_resp-reg_C-effctor"/>
</dbReference>
<feature type="domain" description="HTH luxR-type" evidence="5">
    <location>
        <begin position="145"/>
        <end position="210"/>
    </location>
</feature>
<dbReference type="PANTHER" id="PTHR43214:SF41">
    <property type="entry name" value="NITRATE_NITRITE RESPONSE REGULATOR PROTEIN NARP"/>
    <property type="match status" value="1"/>
</dbReference>
<dbReference type="GO" id="GO:0003677">
    <property type="term" value="F:DNA binding"/>
    <property type="evidence" value="ECO:0007669"/>
    <property type="project" value="UniProtKB-KW"/>
</dbReference>
<dbReference type="PROSITE" id="PS00622">
    <property type="entry name" value="HTH_LUXR_1"/>
    <property type="match status" value="1"/>
</dbReference>
<dbReference type="GO" id="GO:0000160">
    <property type="term" value="P:phosphorelay signal transduction system"/>
    <property type="evidence" value="ECO:0007669"/>
    <property type="project" value="InterPro"/>
</dbReference>